<dbReference type="RefSeq" id="WP_250923342.1">
    <property type="nucleotide sequence ID" value="NZ_JAMQAW010000055.1"/>
</dbReference>
<dbReference type="EMBL" id="JAMQAW010000055">
    <property type="protein sequence ID" value="MCM2393024.1"/>
    <property type="molecule type" value="Genomic_DNA"/>
</dbReference>
<sequence>MKTEVGAGSLPELRAWLPGIRKVYRDAFGGPPWYADDEEAAGYPARLIADSARPGFTYALATVGGTEVVGFATAWTTPAVLPDDRCYPQVGAALGPARTAEWLAGAVEVDELAVAHHARGHGIARALLDTVTADAPDGRSWLLTSVRADEALRFYQRAGWRQVIHPAPEGRSVVVFLSPHHPATTPR</sequence>
<reference evidence="4" key="1">
    <citation type="submission" date="2022-06" db="EMBL/GenBank/DDBJ databases">
        <title>Genome public.</title>
        <authorList>
            <person name="Sun Q."/>
        </authorList>
    </citation>
    <scope>NUCLEOTIDE SEQUENCE</scope>
    <source>
        <strain evidence="4">CWNU-1</strain>
    </source>
</reference>
<dbReference type="PROSITE" id="PS51186">
    <property type="entry name" value="GNAT"/>
    <property type="match status" value="1"/>
</dbReference>
<evidence type="ECO:0000259" key="3">
    <source>
        <dbReference type="PROSITE" id="PS51186"/>
    </source>
</evidence>
<proteinExistence type="predicted"/>
<dbReference type="InterPro" id="IPR016181">
    <property type="entry name" value="Acyl_CoA_acyltransferase"/>
</dbReference>
<keyword evidence="2" id="KW-0012">Acyltransferase</keyword>
<evidence type="ECO:0000256" key="2">
    <source>
        <dbReference type="ARBA" id="ARBA00023315"/>
    </source>
</evidence>
<keyword evidence="5" id="KW-1185">Reference proteome</keyword>
<dbReference type="Pfam" id="PF13508">
    <property type="entry name" value="Acetyltransf_7"/>
    <property type="match status" value="1"/>
</dbReference>
<accession>A0ABT0UYI3</accession>
<feature type="domain" description="N-acetyltransferase" evidence="3">
    <location>
        <begin position="8"/>
        <end position="184"/>
    </location>
</feature>
<dbReference type="Gene3D" id="3.40.630.30">
    <property type="match status" value="1"/>
</dbReference>
<keyword evidence="1" id="KW-0808">Transferase</keyword>
<name>A0ABT0UYI3_9ACTN</name>
<evidence type="ECO:0000313" key="4">
    <source>
        <dbReference type="EMBL" id="MCM2393024.1"/>
    </source>
</evidence>
<dbReference type="InterPro" id="IPR050832">
    <property type="entry name" value="Bact_Acetyltransf"/>
</dbReference>
<dbReference type="PANTHER" id="PTHR43877">
    <property type="entry name" value="AMINOALKYLPHOSPHONATE N-ACETYLTRANSFERASE-RELATED-RELATED"/>
    <property type="match status" value="1"/>
</dbReference>
<evidence type="ECO:0000256" key="1">
    <source>
        <dbReference type="ARBA" id="ARBA00022679"/>
    </source>
</evidence>
<gene>
    <name evidence="4" type="ORF">NBG84_32885</name>
</gene>
<evidence type="ECO:0000313" key="5">
    <source>
        <dbReference type="Proteomes" id="UP001431429"/>
    </source>
</evidence>
<dbReference type="CDD" id="cd04301">
    <property type="entry name" value="NAT_SF"/>
    <property type="match status" value="1"/>
</dbReference>
<dbReference type="InterPro" id="IPR000182">
    <property type="entry name" value="GNAT_dom"/>
</dbReference>
<protein>
    <submittedName>
        <fullName evidence="4">GNAT family N-acetyltransferase</fullName>
    </submittedName>
</protein>
<dbReference type="Proteomes" id="UP001431429">
    <property type="component" value="Unassembled WGS sequence"/>
</dbReference>
<comment type="caution">
    <text evidence="4">The sequence shown here is derived from an EMBL/GenBank/DDBJ whole genome shotgun (WGS) entry which is preliminary data.</text>
</comment>
<organism evidence="4 5">
    <name type="scientific">Streptomyces albipurpureus</name>
    <dbReference type="NCBI Taxonomy" id="2897419"/>
    <lineage>
        <taxon>Bacteria</taxon>
        <taxon>Bacillati</taxon>
        <taxon>Actinomycetota</taxon>
        <taxon>Actinomycetes</taxon>
        <taxon>Kitasatosporales</taxon>
        <taxon>Streptomycetaceae</taxon>
        <taxon>Streptomyces</taxon>
    </lineage>
</organism>
<dbReference type="SUPFAM" id="SSF55729">
    <property type="entry name" value="Acyl-CoA N-acyltransferases (Nat)"/>
    <property type="match status" value="1"/>
</dbReference>
<dbReference type="PANTHER" id="PTHR43877:SF2">
    <property type="entry name" value="AMINOALKYLPHOSPHONATE N-ACETYLTRANSFERASE-RELATED"/>
    <property type="match status" value="1"/>
</dbReference>